<dbReference type="KEGG" id="nik:F5I99_18070"/>
<dbReference type="GO" id="GO:0005737">
    <property type="term" value="C:cytoplasm"/>
    <property type="evidence" value="ECO:0007669"/>
    <property type="project" value="TreeGrafter"/>
</dbReference>
<dbReference type="PIRSF" id="PIRSF000709">
    <property type="entry name" value="6PFK_2-Ptase"/>
    <property type="match status" value="1"/>
</dbReference>
<dbReference type="SMART" id="SM00855">
    <property type="entry name" value="PGAM"/>
    <property type="match status" value="1"/>
</dbReference>
<dbReference type="InterPro" id="IPR050275">
    <property type="entry name" value="PGM_Phosphatase"/>
</dbReference>
<dbReference type="EMBL" id="CP044222">
    <property type="protein sequence ID" value="QEW08243.1"/>
    <property type="molecule type" value="Genomic_DNA"/>
</dbReference>
<protein>
    <submittedName>
        <fullName evidence="1">Histidine phosphatase family protein</fullName>
    </submittedName>
</protein>
<reference evidence="1 2" key="1">
    <citation type="submission" date="2019-09" db="EMBL/GenBank/DDBJ databases">
        <title>Nitrincola iocasae sp. nov., a bacterium isolated from the sediment collected at a cold seep field in South China Sea.</title>
        <authorList>
            <person name="Zhang H."/>
            <person name="Wang H."/>
            <person name="Li C."/>
        </authorList>
    </citation>
    <scope>NUCLEOTIDE SEQUENCE [LARGE SCALE GENOMIC DNA]</scope>
    <source>
        <strain evidence="1 2">KXZD1103</strain>
    </source>
</reference>
<dbReference type="GO" id="GO:0016791">
    <property type="term" value="F:phosphatase activity"/>
    <property type="evidence" value="ECO:0007669"/>
    <property type="project" value="TreeGrafter"/>
</dbReference>
<name>A0A5J6LIN7_9GAMM</name>
<dbReference type="PANTHER" id="PTHR48100">
    <property type="entry name" value="BROAD-SPECIFICITY PHOSPHATASE YOR283W-RELATED"/>
    <property type="match status" value="1"/>
</dbReference>
<dbReference type="InterPro" id="IPR013078">
    <property type="entry name" value="His_Pase_superF_clade-1"/>
</dbReference>
<dbReference type="Pfam" id="PF00300">
    <property type="entry name" value="His_Phos_1"/>
    <property type="match status" value="1"/>
</dbReference>
<dbReference type="PANTHER" id="PTHR48100:SF1">
    <property type="entry name" value="HISTIDINE PHOSPHATASE FAMILY PROTEIN-RELATED"/>
    <property type="match status" value="1"/>
</dbReference>
<dbReference type="InterPro" id="IPR029033">
    <property type="entry name" value="His_PPase_superfam"/>
</dbReference>
<accession>A0A5J6LIN7</accession>
<dbReference type="AlphaFoldDB" id="A0A5J6LIN7"/>
<dbReference type="SUPFAM" id="SSF53254">
    <property type="entry name" value="Phosphoglycerate mutase-like"/>
    <property type="match status" value="1"/>
</dbReference>
<dbReference type="Proteomes" id="UP000325606">
    <property type="component" value="Chromosome"/>
</dbReference>
<dbReference type="RefSeq" id="WP_151058470.1">
    <property type="nucleotide sequence ID" value="NZ_CP044222.1"/>
</dbReference>
<dbReference type="CDD" id="cd07067">
    <property type="entry name" value="HP_PGM_like"/>
    <property type="match status" value="1"/>
</dbReference>
<evidence type="ECO:0000313" key="2">
    <source>
        <dbReference type="Proteomes" id="UP000325606"/>
    </source>
</evidence>
<organism evidence="1 2">
    <name type="scientific">Nitrincola iocasae</name>
    <dbReference type="NCBI Taxonomy" id="2614693"/>
    <lineage>
        <taxon>Bacteria</taxon>
        <taxon>Pseudomonadati</taxon>
        <taxon>Pseudomonadota</taxon>
        <taxon>Gammaproteobacteria</taxon>
        <taxon>Oceanospirillales</taxon>
        <taxon>Oceanospirillaceae</taxon>
        <taxon>Nitrincola</taxon>
    </lineage>
</organism>
<evidence type="ECO:0000313" key="1">
    <source>
        <dbReference type="EMBL" id="QEW08243.1"/>
    </source>
</evidence>
<sequence>MRSMDAVVTTFDLIRHGEPEGGRKFRGATDDPLSREGWLQMRQAVGDQAPWDTIITSPLRRCREFATWLGAQHHIPVQEQADLAELFLGQWEGLTHAEARQSFPAQADKPDGVTAFWVDPLMNPTPKGETLHDFDHRIRGVWKVLGETYPGQHLLIVAHLFTCNFLLRQILQQPIEKALFFDLPYAGLTRIRQEETPYGSFSQVEWVGLTRLP</sequence>
<gene>
    <name evidence="1" type="ORF">F5I99_18070</name>
</gene>
<keyword evidence="2" id="KW-1185">Reference proteome</keyword>
<proteinExistence type="predicted"/>
<dbReference type="Gene3D" id="3.40.50.1240">
    <property type="entry name" value="Phosphoglycerate mutase-like"/>
    <property type="match status" value="1"/>
</dbReference>